<dbReference type="HOGENOM" id="CLU_2994699_0_0_9"/>
<name>E8JNI2_STREI</name>
<dbReference type="Proteomes" id="UP000005699">
    <property type="component" value="Unassembled WGS sequence"/>
</dbReference>
<dbReference type="RefSeq" id="WP_004231887.1">
    <property type="nucleotide sequence ID" value="NZ_GL698429.1"/>
</dbReference>
<sequence length="57" mass="6714">MVKELLAMANVDYTDEIQKHLWRLNMPEAELNLAEFFISQNLVFQENLLKSLLVDAY</sequence>
<accession>E8JNI2</accession>
<proteinExistence type="predicted"/>
<reference evidence="1 2" key="1">
    <citation type="submission" date="2010-12" db="EMBL/GenBank/DDBJ databases">
        <authorList>
            <person name="Muzny D."/>
            <person name="Qin X."/>
            <person name="Deng J."/>
            <person name="Jiang H."/>
            <person name="Liu Y."/>
            <person name="Qu J."/>
            <person name="Song X.-Z."/>
            <person name="Zhang L."/>
            <person name="Thornton R."/>
            <person name="Coyle M."/>
            <person name="Francisco L."/>
            <person name="Jackson L."/>
            <person name="Javaid M."/>
            <person name="Korchina V."/>
            <person name="Kovar C."/>
            <person name="Mata R."/>
            <person name="Mathew T."/>
            <person name="Ngo R."/>
            <person name="Nguyen L."/>
            <person name="Nguyen N."/>
            <person name="Okwuonu G."/>
            <person name="Ongeri F."/>
            <person name="Pham C."/>
            <person name="Simmons D."/>
            <person name="Wilczek-Boney K."/>
            <person name="Hale W."/>
            <person name="Jakkamsetti A."/>
            <person name="Pham P."/>
            <person name="Ruth R."/>
            <person name="San Lucas F."/>
            <person name="Warren J."/>
            <person name="Zhang J."/>
            <person name="Zhao Z."/>
            <person name="Zhou C."/>
            <person name="Zhu D."/>
            <person name="Lee S."/>
            <person name="Bess C."/>
            <person name="Blankenburg K."/>
            <person name="Forbes L."/>
            <person name="Fu Q."/>
            <person name="Gubbala S."/>
            <person name="Hirani K."/>
            <person name="Jayaseelan J.C."/>
            <person name="Lara F."/>
            <person name="Munidasa M."/>
            <person name="Palculict T."/>
            <person name="Patil S."/>
            <person name="Pu L.-L."/>
            <person name="Saada N."/>
            <person name="Tang L."/>
            <person name="Weissenberger G."/>
            <person name="Zhu Y."/>
            <person name="Hemphill L."/>
            <person name="Shang Y."/>
            <person name="Youmans B."/>
            <person name="Ayvaz T."/>
            <person name="Ross M."/>
            <person name="Santibanez J."/>
            <person name="Aqrawi P."/>
            <person name="Gross S."/>
            <person name="Joshi V."/>
            <person name="Fowler G."/>
            <person name="Nazareth L."/>
            <person name="Reid J."/>
            <person name="Worley K."/>
            <person name="Petrosino J."/>
            <person name="Highlander S."/>
            <person name="Gibbs R."/>
        </authorList>
    </citation>
    <scope>NUCLEOTIDE SEQUENCE [LARGE SCALE GENOMIC DNA]</scope>
    <source>
        <strain evidence="1 2">ATCC 9812</strain>
    </source>
</reference>
<gene>
    <name evidence="1" type="ORF">HMPREF0819_0555</name>
</gene>
<evidence type="ECO:0000313" key="2">
    <source>
        <dbReference type="Proteomes" id="UP000005699"/>
    </source>
</evidence>
<organism evidence="1 2">
    <name type="scientific">Streptococcus equinus ATCC 9812</name>
    <dbReference type="NCBI Taxonomy" id="525379"/>
    <lineage>
        <taxon>Bacteria</taxon>
        <taxon>Bacillati</taxon>
        <taxon>Bacillota</taxon>
        <taxon>Bacilli</taxon>
        <taxon>Lactobacillales</taxon>
        <taxon>Streptococcaceae</taxon>
        <taxon>Streptococcus</taxon>
    </lineage>
</organism>
<comment type="caution">
    <text evidence="1">The sequence shown here is derived from an EMBL/GenBank/DDBJ whole genome shotgun (WGS) entry which is preliminary data.</text>
</comment>
<protein>
    <submittedName>
        <fullName evidence="1">Uncharacterized protein</fullName>
    </submittedName>
</protein>
<dbReference type="AlphaFoldDB" id="E8JNI2"/>
<evidence type="ECO:0000313" key="1">
    <source>
        <dbReference type="EMBL" id="EFW89246.1"/>
    </source>
</evidence>
<dbReference type="EMBL" id="AEVB01000016">
    <property type="protein sequence ID" value="EFW89246.1"/>
    <property type="molecule type" value="Genomic_DNA"/>
</dbReference>